<dbReference type="Pfam" id="PF07730">
    <property type="entry name" value="HisKA_3"/>
    <property type="match status" value="1"/>
</dbReference>
<sequence>MATLIARTRRLAERARALPPSAVDAVIAAVCGAYVTVHAAVDGCLTWWVALLATAGSVPLLWRRRHPFWITGVVGAGTLTMDLTDSFTDLPAAQLVATYTFAALCPPVRRLVAGAVSAAAITVSVLLGAGQSLGPGGIGGKLVVAAAPFLVAYAMGTSARARRDRIAMLEERARRLAEEQDAAATRERQRIAREMHDILAHSMSMVAIQAEAGPVAVRNDPARAEEMFDTIAGTAREALAQLRRTLGVLRADEPSRRPQPGLDALPTLVAGVRRAGLDVTLEEDGRARRVPPDLAATAYRVVQESLTNTVKHAGAGSARVRLRWDGGALRLEVHDDGSGPNGANGATGANGAGGADGAHAGGGHGLTGMRERVAAAGGELSYGPGPDGRGFRVAAVLPLE</sequence>
<dbReference type="EC" id="2.7.13.3" evidence="2"/>
<dbReference type="PANTHER" id="PTHR24421:SF10">
    <property type="entry name" value="NITRATE_NITRITE SENSOR PROTEIN NARQ"/>
    <property type="match status" value="1"/>
</dbReference>
<feature type="domain" description="Histidine kinase/HSP90-like ATPase" evidence="12">
    <location>
        <begin position="298"/>
        <end position="399"/>
    </location>
</feature>
<keyword evidence="11" id="KW-1133">Transmembrane helix</keyword>
<keyword evidence="16" id="KW-1185">Reference proteome</keyword>
<reference evidence="16" key="1">
    <citation type="journal article" date="2019" name="Int. J. Syst. Evol. Microbiol.">
        <title>The Global Catalogue of Microorganisms (GCM) 10K type strain sequencing project: providing services to taxonomists for standard genome sequencing and annotation.</title>
        <authorList>
            <consortium name="The Broad Institute Genomics Platform"/>
            <consortium name="The Broad Institute Genome Sequencing Center for Infectious Disease"/>
            <person name="Wu L."/>
            <person name="Ma J."/>
        </authorList>
    </citation>
    <scope>NUCLEOTIDE SEQUENCE [LARGE SCALE GENOMIC DNA]</scope>
    <source>
        <strain evidence="16">JCM 16702</strain>
    </source>
</reference>
<evidence type="ECO:0000259" key="12">
    <source>
        <dbReference type="Pfam" id="PF02518"/>
    </source>
</evidence>
<comment type="caution">
    <text evidence="15">The sequence shown here is derived from an EMBL/GenBank/DDBJ whole genome shotgun (WGS) entry which is preliminary data.</text>
</comment>
<organism evidence="15 16">
    <name type="scientific">Actinomadura miaoliensis</name>
    <dbReference type="NCBI Taxonomy" id="430685"/>
    <lineage>
        <taxon>Bacteria</taxon>
        <taxon>Bacillati</taxon>
        <taxon>Actinomycetota</taxon>
        <taxon>Actinomycetes</taxon>
        <taxon>Streptosporangiales</taxon>
        <taxon>Thermomonosporaceae</taxon>
        <taxon>Actinomadura</taxon>
    </lineage>
</organism>
<dbReference type="InterPro" id="IPR055558">
    <property type="entry name" value="DUF7134"/>
</dbReference>
<dbReference type="InterPro" id="IPR050482">
    <property type="entry name" value="Sensor_HK_TwoCompSys"/>
</dbReference>
<feature type="transmembrane region" description="Helical" evidence="11">
    <location>
        <begin position="111"/>
        <end position="130"/>
    </location>
</feature>
<evidence type="ECO:0000256" key="8">
    <source>
        <dbReference type="ARBA" id="ARBA00023012"/>
    </source>
</evidence>
<keyword evidence="11" id="KW-0472">Membrane</keyword>
<dbReference type="InterPro" id="IPR036890">
    <property type="entry name" value="HATPase_C_sf"/>
</dbReference>
<feature type="transmembrane region" description="Helical" evidence="11">
    <location>
        <begin position="21"/>
        <end position="39"/>
    </location>
</feature>
<name>A0ABP7W8V8_9ACTN</name>
<keyword evidence="11" id="KW-0812">Transmembrane</keyword>
<evidence type="ECO:0000256" key="10">
    <source>
        <dbReference type="SAM" id="MobiDB-lite"/>
    </source>
</evidence>
<evidence type="ECO:0000259" key="14">
    <source>
        <dbReference type="Pfam" id="PF23539"/>
    </source>
</evidence>
<keyword evidence="9" id="KW-0175">Coiled coil</keyword>
<evidence type="ECO:0000313" key="16">
    <source>
        <dbReference type="Proteomes" id="UP001500683"/>
    </source>
</evidence>
<dbReference type="Gene3D" id="3.30.565.10">
    <property type="entry name" value="Histidine kinase-like ATPase, C-terminal domain"/>
    <property type="match status" value="1"/>
</dbReference>
<evidence type="ECO:0000256" key="4">
    <source>
        <dbReference type="ARBA" id="ARBA00022679"/>
    </source>
</evidence>
<feature type="transmembrane region" description="Helical" evidence="11">
    <location>
        <begin position="45"/>
        <end position="62"/>
    </location>
</feature>
<dbReference type="Proteomes" id="UP001500683">
    <property type="component" value="Unassembled WGS sequence"/>
</dbReference>
<dbReference type="Pfam" id="PF23539">
    <property type="entry name" value="DUF7134"/>
    <property type="match status" value="1"/>
</dbReference>
<evidence type="ECO:0000256" key="3">
    <source>
        <dbReference type="ARBA" id="ARBA00022553"/>
    </source>
</evidence>
<feature type="coiled-coil region" evidence="9">
    <location>
        <begin position="159"/>
        <end position="186"/>
    </location>
</feature>
<keyword evidence="3" id="KW-0597">Phosphoprotein</keyword>
<dbReference type="GO" id="GO:0016301">
    <property type="term" value="F:kinase activity"/>
    <property type="evidence" value="ECO:0007669"/>
    <property type="project" value="UniProtKB-KW"/>
</dbReference>
<protein>
    <recommendedName>
        <fullName evidence="2">histidine kinase</fullName>
        <ecNumber evidence="2">2.7.13.3</ecNumber>
    </recommendedName>
</protein>
<evidence type="ECO:0000256" key="5">
    <source>
        <dbReference type="ARBA" id="ARBA00022741"/>
    </source>
</evidence>
<dbReference type="InterPro" id="IPR003594">
    <property type="entry name" value="HATPase_dom"/>
</dbReference>
<feature type="domain" description="Signal transduction histidine kinase subgroup 3 dimerisation and phosphoacceptor" evidence="13">
    <location>
        <begin position="187"/>
        <end position="252"/>
    </location>
</feature>
<evidence type="ECO:0000313" key="15">
    <source>
        <dbReference type="EMBL" id="GAA4083824.1"/>
    </source>
</evidence>
<proteinExistence type="predicted"/>
<keyword evidence="6 15" id="KW-0418">Kinase</keyword>
<accession>A0ABP7W8V8</accession>
<keyword evidence="4" id="KW-0808">Transferase</keyword>
<feature type="transmembrane region" description="Helical" evidence="11">
    <location>
        <begin position="136"/>
        <end position="155"/>
    </location>
</feature>
<feature type="region of interest" description="Disordered" evidence="10">
    <location>
        <begin position="333"/>
        <end position="366"/>
    </location>
</feature>
<keyword evidence="7" id="KW-0067">ATP-binding</keyword>
<evidence type="ECO:0000256" key="1">
    <source>
        <dbReference type="ARBA" id="ARBA00000085"/>
    </source>
</evidence>
<gene>
    <name evidence="15" type="ORF">GCM10022214_49400</name>
</gene>
<dbReference type="RefSeq" id="WP_344951946.1">
    <property type="nucleotide sequence ID" value="NZ_BAAAZG010000036.1"/>
</dbReference>
<evidence type="ECO:0000259" key="13">
    <source>
        <dbReference type="Pfam" id="PF07730"/>
    </source>
</evidence>
<keyword evidence="5" id="KW-0547">Nucleotide-binding</keyword>
<feature type="compositionally biased region" description="Gly residues" evidence="10">
    <location>
        <begin position="348"/>
        <end position="366"/>
    </location>
</feature>
<evidence type="ECO:0000256" key="11">
    <source>
        <dbReference type="SAM" id="Phobius"/>
    </source>
</evidence>
<dbReference type="Gene3D" id="1.20.5.1930">
    <property type="match status" value="1"/>
</dbReference>
<evidence type="ECO:0000256" key="2">
    <source>
        <dbReference type="ARBA" id="ARBA00012438"/>
    </source>
</evidence>
<keyword evidence="8" id="KW-0902">Two-component regulatory system</keyword>
<feature type="domain" description="DUF7134" evidence="14">
    <location>
        <begin position="20"/>
        <end position="163"/>
    </location>
</feature>
<dbReference type="CDD" id="cd16917">
    <property type="entry name" value="HATPase_UhpB-NarQ-NarX-like"/>
    <property type="match status" value="1"/>
</dbReference>
<dbReference type="EMBL" id="BAAAZG010000036">
    <property type="protein sequence ID" value="GAA4083824.1"/>
    <property type="molecule type" value="Genomic_DNA"/>
</dbReference>
<evidence type="ECO:0000256" key="6">
    <source>
        <dbReference type="ARBA" id="ARBA00022777"/>
    </source>
</evidence>
<dbReference type="Pfam" id="PF02518">
    <property type="entry name" value="HATPase_c"/>
    <property type="match status" value="1"/>
</dbReference>
<comment type="catalytic activity">
    <reaction evidence="1">
        <text>ATP + protein L-histidine = ADP + protein N-phospho-L-histidine.</text>
        <dbReference type="EC" id="2.7.13.3"/>
    </reaction>
</comment>
<evidence type="ECO:0000256" key="7">
    <source>
        <dbReference type="ARBA" id="ARBA00022840"/>
    </source>
</evidence>
<dbReference type="PANTHER" id="PTHR24421">
    <property type="entry name" value="NITRATE/NITRITE SENSOR PROTEIN NARX-RELATED"/>
    <property type="match status" value="1"/>
</dbReference>
<evidence type="ECO:0000256" key="9">
    <source>
        <dbReference type="SAM" id="Coils"/>
    </source>
</evidence>
<dbReference type="InterPro" id="IPR011712">
    <property type="entry name" value="Sig_transdc_His_kin_sub3_dim/P"/>
</dbReference>
<dbReference type="SUPFAM" id="SSF55874">
    <property type="entry name" value="ATPase domain of HSP90 chaperone/DNA topoisomerase II/histidine kinase"/>
    <property type="match status" value="1"/>
</dbReference>